<keyword evidence="15" id="KW-1185">Reference proteome</keyword>
<dbReference type="PANTHER" id="PTHR23075">
    <property type="entry name" value="PUTATIVE ATP-ASE"/>
    <property type="match status" value="1"/>
</dbReference>
<feature type="region of interest" description="Disordered" evidence="12">
    <location>
        <begin position="574"/>
        <end position="598"/>
    </location>
</feature>
<feature type="region of interest" description="Disordered" evidence="12">
    <location>
        <begin position="102"/>
        <end position="127"/>
    </location>
</feature>
<evidence type="ECO:0000256" key="12">
    <source>
        <dbReference type="SAM" id="MobiDB-lite"/>
    </source>
</evidence>
<organism evidence="14 15">
    <name type="scientific">Hucho hucho</name>
    <name type="common">huchen</name>
    <dbReference type="NCBI Taxonomy" id="62062"/>
    <lineage>
        <taxon>Eukaryota</taxon>
        <taxon>Metazoa</taxon>
        <taxon>Chordata</taxon>
        <taxon>Craniata</taxon>
        <taxon>Vertebrata</taxon>
        <taxon>Euteleostomi</taxon>
        <taxon>Actinopterygii</taxon>
        <taxon>Neopterygii</taxon>
        <taxon>Teleostei</taxon>
        <taxon>Protacanthopterygii</taxon>
        <taxon>Salmoniformes</taxon>
        <taxon>Salmonidae</taxon>
        <taxon>Salmoninae</taxon>
        <taxon>Hucho</taxon>
    </lineage>
</organism>
<dbReference type="InterPro" id="IPR003959">
    <property type="entry name" value="ATPase_AAA_core"/>
</dbReference>
<dbReference type="GO" id="GO:0007005">
    <property type="term" value="P:mitochondrion organization"/>
    <property type="evidence" value="ECO:0007669"/>
    <property type="project" value="TreeGrafter"/>
</dbReference>
<feature type="coiled-coil region" evidence="11">
    <location>
        <begin position="184"/>
        <end position="214"/>
    </location>
</feature>
<evidence type="ECO:0000256" key="10">
    <source>
        <dbReference type="ARBA" id="ARBA00023271"/>
    </source>
</evidence>
<dbReference type="GO" id="GO:0008270">
    <property type="term" value="F:zinc ion binding"/>
    <property type="evidence" value="ECO:0007669"/>
    <property type="project" value="TreeGrafter"/>
</dbReference>
<dbReference type="GO" id="GO:0042645">
    <property type="term" value="C:mitochondrial nucleoid"/>
    <property type="evidence" value="ECO:0007669"/>
    <property type="project" value="UniProtKB-SubCell"/>
</dbReference>
<dbReference type="SMART" id="SM00382">
    <property type="entry name" value="AAA"/>
    <property type="match status" value="1"/>
</dbReference>
<feature type="compositionally biased region" description="Pro residues" evidence="12">
    <location>
        <begin position="13"/>
        <end position="28"/>
    </location>
</feature>
<evidence type="ECO:0000313" key="14">
    <source>
        <dbReference type="Ensembl" id="ENSHHUP00000039628.1"/>
    </source>
</evidence>
<dbReference type="GO" id="GO:0005524">
    <property type="term" value="F:ATP binding"/>
    <property type="evidence" value="ECO:0007669"/>
    <property type="project" value="UniProtKB-KW"/>
</dbReference>
<evidence type="ECO:0000256" key="5">
    <source>
        <dbReference type="ARBA" id="ARBA00022792"/>
    </source>
</evidence>
<dbReference type="Proteomes" id="UP000314982">
    <property type="component" value="Unassembled WGS sequence"/>
</dbReference>
<dbReference type="SUPFAM" id="SSF52540">
    <property type="entry name" value="P-loop containing nucleoside triphosphate hydrolases"/>
    <property type="match status" value="1"/>
</dbReference>
<dbReference type="InterPro" id="IPR003593">
    <property type="entry name" value="AAA+_ATPase"/>
</dbReference>
<dbReference type="Gene3D" id="3.40.50.300">
    <property type="entry name" value="P-loop containing nucleotide triphosphate hydrolases"/>
    <property type="match status" value="1"/>
</dbReference>
<dbReference type="InterPro" id="IPR021911">
    <property type="entry name" value="ATAD3_N"/>
</dbReference>
<reference evidence="14" key="2">
    <citation type="submission" date="2025-08" db="UniProtKB">
        <authorList>
            <consortium name="Ensembl"/>
        </authorList>
    </citation>
    <scope>IDENTIFICATION</scope>
</reference>
<feature type="domain" description="AAA+ ATPase" evidence="13">
    <location>
        <begin position="340"/>
        <end position="473"/>
    </location>
</feature>
<proteinExistence type="inferred from homology"/>
<accession>A0A4W5MPA2</accession>
<feature type="region of interest" description="Disordered" evidence="12">
    <location>
        <begin position="1"/>
        <end position="49"/>
    </location>
</feature>
<dbReference type="AlphaFoldDB" id="A0A4W5MPA2"/>
<keyword evidence="7 11" id="KW-0175">Coiled coil</keyword>
<dbReference type="GeneTree" id="ENSGT00730000111059"/>
<dbReference type="PANTHER" id="PTHR23075:SF0">
    <property type="entry name" value="ATPASE FAMILY AAA DOMAIN-CONTAINING PROTEIN 3"/>
    <property type="match status" value="1"/>
</dbReference>
<evidence type="ECO:0000313" key="15">
    <source>
        <dbReference type="Proteomes" id="UP000314982"/>
    </source>
</evidence>
<dbReference type="GO" id="GO:0005743">
    <property type="term" value="C:mitochondrial inner membrane"/>
    <property type="evidence" value="ECO:0007669"/>
    <property type="project" value="UniProtKB-SubCell"/>
</dbReference>
<evidence type="ECO:0000256" key="8">
    <source>
        <dbReference type="ARBA" id="ARBA00023128"/>
    </source>
</evidence>
<feature type="compositionally biased region" description="Pro residues" evidence="12">
    <location>
        <begin position="589"/>
        <end position="598"/>
    </location>
</feature>
<reference evidence="14" key="3">
    <citation type="submission" date="2025-09" db="UniProtKB">
        <authorList>
            <consortium name="Ensembl"/>
        </authorList>
    </citation>
    <scope>IDENTIFICATION</scope>
</reference>
<keyword evidence="8" id="KW-0496">Mitochondrion</keyword>
<keyword evidence="5" id="KW-0999">Mitochondrion inner membrane</keyword>
<dbReference type="FunFam" id="3.40.50.300:FF:000470">
    <property type="entry name" value="ATPase family, AAA domain containing 3A"/>
    <property type="match status" value="1"/>
</dbReference>
<protein>
    <submittedName>
        <fullName evidence="14">ATPase family AAA domain containing 3A</fullName>
    </submittedName>
</protein>
<keyword evidence="4" id="KW-0547">Nucleotide-binding</keyword>
<dbReference type="CDD" id="cd19512">
    <property type="entry name" value="RecA-like_ATAD3-like"/>
    <property type="match status" value="1"/>
</dbReference>
<evidence type="ECO:0000256" key="2">
    <source>
        <dbReference type="ARBA" id="ARBA00004436"/>
    </source>
</evidence>
<sequence length="598" mass="67153">MSWLFGLNKGQPEAPPEFPVPPPPPPPAGGSGGGGDKPKDKWSNFDPTGLERAAQAAKELDKSRHAKEALDLARMQEQSVQMEHQTKIKEYEAAVEQLKGDQLRIQGEERRKTVGEETKQHQSRAQFQDRLARQRYEDQLKQQQALNEDNLRKQEDSVLKQEAMRKATIEHEMQLRHKNELLRVEAESKARARVERENADIIREQIRLKAAEHRQTVLETIRTAGAVFGEGFRAFVSDWDKVTATVAGLTLLAVGVYSARNATAVAGRYIEARLGKPSLVRETSRITVAEAIKHPIKVEALLCIQKIFRPLPLFHILLSYKERVRDIAIATRNTRQNKGLYRNILMYGPPGTGKTLFAKKLAVHSGMDYAIMTGGDVAPMGREGVTAMHKVFDWANTSRRGLLLFVDEADAFLRKRSTEKISEELRATLNAFLYRTGEQSNKFMMVLASNQPEQFDWAINDRIDEIVNFALPGPDERERLVRLYFDRYVLEPATGGRQRMKLAQFDYGKKCSDIAKRAEGMSGREISKLGVAWQAAAYSSEDGVLTEAMIDARVDDAMRQHLQKMDWLHGHTEEAVAKSTASPSAGPGGTPPVPPHCL</sequence>
<evidence type="ECO:0000256" key="11">
    <source>
        <dbReference type="SAM" id="Coils"/>
    </source>
</evidence>
<reference evidence="15" key="1">
    <citation type="submission" date="2018-06" db="EMBL/GenBank/DDBJ databases">
        <title>Genome assembly of Danube salmon.</title>
        <authorList>
            <person name="Macqueen D.J."/>
            <person name="Gundappa M.K."/>
        </authorList>
    </citation>
    <scope>NUCLEOTIDE SEQUENCE [LARGE SCALE GENOMIC DNA]</scope>
</reference>
<dbReference type="GO" id="GO:0016887">
    <property type="term" value="F:ATP hydrolysis activity"/>
    <property type="evidence" value="ECO:0007669"/>
    <property type="project" value="InterPro"/>
</dbReference>
<evidence type="ECO:0000256" key="4">
    <source>
        <dbReference type="ARBA" id="ARBA00022741"/>
    </source>
</evidence>
<evidence type="ECO:0000256" key="1">
    <source>
        <dbReference type="ARBA" id="ARBA00004273"/>
    </source>
</evidence>
<evidence type="ECO:0000256" key="6">
    <source>
        <dbReference type="ARBA" id="ARBA00022840"/>
    </source>
</evidence>
<keyword evidence="6" id="KW-0067">ATP-binding</keyword>
<dbReference type="Pfam" id="PF00004">
    <property type="entry name" value="AAA"/>
    <property type="match status" value="1"/>
</dbReference>
<evidence type="ECO:0000256" key="3">
    <source>
        <dbReference type="ARBA" id="ARBA00006914"/>
    </source>
</evidence>
<evidence type="ECO:0000259" key="13">
    <source>
        <dbReference type="SMART" id="SM00382"/>
    </source>
</evidence>
<comment type="subcellular location">
    <subcellularLocation>
        <location evidence="1">Mitochondrion inner membrane</location>
    </subcellularLocation>
    <subcellularLocation>
        <location evidence="2">Mitochondrion matrix</location>
        <location evidence="2">Mitochondrion nucleoid</location>
    </subcellularLocation>
</comment>
<keyword evidence="10" id="KW-1135">Mitochondrion nucleoid</keyword>
<dbReference type="Ensembl" id="ENSHHUT00000041172.1">
    <property type="protein sequence ID" value="ENSHHUP00000039628.1"/>
    <property type="gene ID" value="ENSHHUG00000024505.1"/>
</dbReference>
<dbReference type="InterPro" id="IPR027417">
    <property type="entry name" value="P-loop_NTPase"/>
</dbReference>
<keyword evidence="9" id="KW-0472">Membrane</keyword>
<evidence type="ECO:0000256" key="9">
    <source>
        <dbReference type="ARBA" id="ARBA00023136"/>
    </source>
</evidence>
<evidence type="ECO:0000256" key="7">
    <source>
        <dbReference type="ARBA" id="ARBA00023054"/>
    </source>
</evidence>
<dbReference type="Pfam" id="PF12037">
    <property type="entry name" value="ATAD3_N"/>
    <property type="match status" value="1"/>
</dbReference>
<name>A0A4W5MPA2_9TELE</name>
<feature type="compositionally biased region" description="Basic and acidic residues" evidence="12">
    <location>
        <begin position="102"/>
        <end position="120"/>
    </location>
</feature>
<comment type="similarity">
    <text evidence="3">Belongs to the AAA ATPase family.</text>
</comment>